<keyword evidence="1" id="KW-0539">Nucleus</keyword>
<sequence>MSIILKMEENDQDELSPVHNNEIEDSMDASMVLKQWSDVALEELINAYEPHTCLWITTSDEYKDPDKKETALQEVDRTMQQFHFSRQEYTKKWTILRGQFLREVRRERSSNHVPGWRWYPKLEFLKKDEILFDRRVKSKTETINAYSLPRKRNHVTVELTPSPPVAVATPFVPPPLPPQNKHPRRPQFQIAVSPHHQHHKQKHTQQSHHQQQQQIVHQKSHEDIVIEYINPPFITTERKDESSNNTSNSNRMVQTNAEQSSNGTTLPSTDVEDQESLFGKMVATTLRKFSPYQRVLARKQIQDLLFEIELQNASNTT</sequence>
<dbReference type="RefSeq" id="XP_066910239.1">
    <property type="nucleotide sequence ID" value="XM_067054138.1"/>
</dbReference>
<dbReference type="GO" id="GO:0003677">
    <property type="term" value="F:DNA binding"/>
    <property type="evidence" value="ECO:0007669"/>
    <property type="project" value="InterPro"/>
</dbReference>
<feature type="region of interest" description="Disordered" evidence="2">
    <location>
        <begin position="192"/>
        <end position="272"/>
    </location>
</feature>
<proteinExistence type="predicted"/>
<evidence type="ECO:0000313" key="5">
    <source>
        <dbReference type="EnsemblMetazoa" id="CLYHEMP003743.1"/>
    </source>
</evidence>
<dbReference type="InterPro" id="IPR004210">
    <property type="entry name" value="BESS_motif"/>
</dbReference>
<dbReference type="SMART" id="SM00595">
    <property type="entry name" value="MADF"/>
    <property type="match status" value="1"/>
</dbReference>
<organism evidence="5 6">
    <name type="scientific">Clytia hemisphaerica</name>
    <dbReference type="NCBI Taxonomy" id="252671"/>
    <lineage>
        <taxon>Eukaryota</taxon>
        <taxon>Metazoa</taxon>
        <taxon>Cnidaria</taxon>
        <taxon>Hydrozoa</taxon>
        <taxon>Hydroidolina</taxon>
        <taxon>Leptothecata</taxon>
        <taxon>Obeliida</taxon>
        <taxon>Clytiidae</taxon>
        <taxon>Clytia</taxon>
    </lineage>
</organism>
<evidence type="ECO:0000256" key="2">
    <source>
        <dbReference type="SAM" id="MobiDB-lite"/>
    </source>
</evidence>
<evidence type="ECO:0000259" key="3">
    <source>
        <dbReference type="PROSITE" id="PS51029"/>
    </source>
</evidence>
<dbReference type="Pfam" id="PF10545">
    <property type="entry name" value="MADF_DNA_bdg"/>
    <property type="match status" value="1"/>
</dbReference>
<dbReference type="PROSITE" id="PS51029">
    <property type="entry name" value="MADF"/>
    <property type="match status" value="1"/>
</dbReference>
<dbReference type="PANTHER" id="PTHR21505">
    <property type="entry name" value="MADF DOMAIN-CONTAINING PROTEIN-RELATED"/>
    <property type="match status" value="1"/>
</dbReference>
<protein>
    <recommendedName>
        <fullName evidence="7">MADF domain-containing protein</fullName>
    </recommendedName>
</protein>
<feature type="domain" description="BESS" evidence="4">
    <location>
        <begin position="272"/>
        <end position="311"/>
    </location>
</feature>
<dbReference type="GO" id="GO:0005634">
    <property type="term" value="C:nucleus"/>
    <property type="evidence" value="ECO:0007669"/>
    <property type="project" value="UniProtKB-SubCell"/>
</dbReference>
<comment type="subcellular location">
    <subcellularLocation>
        <location evidence="1">Nucleus</location>
    </subcellularLocation>
</comment>
<evidence type="ECO:0000313" key="6">
    <source>
        <dbReference type="Proteomes" id="UP000594262"/>
    </source>
</evidence>
<dbReference type="Proteomes" id="UP000594262">
    <property type="component" value="Unplaced"/>
</dbReference>
<evidence type="ECO:0000256" key="1">
    <source>
        <dbReference type="PROSITE-ProRule" id="PRU00371"/>
    </source>
</evidence>
<feature type="compositionally biased region" description="Basic residues" evidence="2">
    <location>
        <begin position="195"/>
        <end position="206"/>
    </location>
</feature>
<dbReference type="AlphaFoldDB" id="A0A7M5TYX6"/>
<dbReference type="GeneID" id="136797556"/>
<feature type="compositionally biased region" description="Low complexity" evidence="2">
    <location>
        <begin position="207"/>
        <end position="217"/>
    </location>
</feature>
<dbReference type="EnsemblMetazoa" id="CLYHEMT003743.1">
    <property type="protein sequence ID" value="CLYHEMP003743.1"/>
    <property type="gene ID" value="CLYHEMG003743"/>
</dbReference>
<feature type="domain" description="MADF" evidence="3">
    <location>
        <begin position="43"/>
        <end position="130"/>
    </location>
</feature>
<evidence type="ECO:0000259" key="4">
    <source>
        <dbReference type="PROSITE" id="PS51031"/>
    </source>
</evidence>
<keyword evidence="6" id="KW-1185">Reference proteome</keyword>
<name>A0A7M5TYX6_9CNID</name>
<dbReference type="PROSITE" id="PS51031">
    <property type="entry name" value="BESS"/>
    <property type="match status" value="1"/>
</dbReference>
<dbReference type="OrthoDB" id="5978360at2759"/>
<dbReference type="PANTHER" id="PTHR21505:SF12">
    <property type="entry name" value="MADF DOMAIN-CONTAINING PROTEIN-RELATED"/>
    <property type="match status" value="1"/>
</dbReference>
<feature type="compositionally biased region" description="Polar residues" evidence="2">
    <location>
        <begin position="243"/>
        <end position="268"/>
    </location>
</feature>
<dbReference type="InterPro" id="IPR006578">
    <property type="entry name" value="MADF-dom"/>
</dbReference>
<evidence type="ECO:0008006" key="7">
    <source>
        <dbReference type="Google" id="ProtNLM"/>
    </source>
</evidence>
<accession>A0A7M5TYX6</accession>
<reference evidence="5" key="1">
    <citation type="submission" date="2021-01" db="UniProtKB">
        <authorList>
            <consortium name="EnsemblMetazoa"/>
        </authorList>
    </citation>
    <scope>IDENTIFICATION</scope>
</reference>